<dbReference type="EMBL" id="AGBW02008320">
    <property type="protein sequence ID" value="OWR53738.1"/>
    <property type="molecule type" value="Genomic_DNA"/>
</dbReference>
<proteinExistence type="predicted"/>
<accession>A0A212FJ21</accession>
<evidence type="ECO:0000256" key="1">
    <source>
        <dbReference type="SAM" id="MobiDB-lite"/>
    </source>
</evidence>
<comment type="caution">
    <text evidence="2">The sequence shown here is derived from an EMBL/GenBank/DDBJ whole genome shotgun (WGS) entry which is preliminary data.</text>
</comment>
<dbReference type="InParanoid" id="A0A212FJ21"/>
<feature type="region of interest" description="Disordered" evidence="1">
    <location>
        <begin position="1"/>
        <end position="29"/>
    </location>
</feature>
<sequence>MSEGEILKSKIHASPGPYATDKNKSARQPHRIRTWNVRGLNQPGKLHTVENEMERKDI</sequence>
<gene>
    <name evidence="2" type="ORF">KGM_201815</name>
</gene>
<dbReference type="KEGG" id="dpl:KGM_201815"/>
<organism evidence="2 3">
    <name type="scientific">Danaus plexippus plexippus</name>
    <dbReference type="NCBI Taxonomy" id="278856"/>
    <lineage>
        <taxon>Eukaryota</taxon>
        <taxon>Metazoa</taxon>
        <taxon>Ecdysozoa</taxon>
        <taxon>Arthropoda</taxon>
        <taxon>Hexapoda</taxon>
        <taxon>Insecta</taxon>
        <taxon>Pterygota</taxon>
        <taxon>Neoptera</taxon>
        <taxon>Endopterygota</taxon>
        <taxon>Lepidoptera</taxon>
        <taxon>Glossata</taxon>
        <taxon>Ditrysia</taxon>
        <taxon>Papilionoidea</taxon>
        <taxon>Nymphalidae</taxon>
        <taxon>Danainae</taxon>
        <taxon>Danaini</taxon>
        <taxon>Danaina</taxon>
        <taxon>Danaus</taxon>
        <taxon>Danaus</taxon>
    </lineage>
</organism>
<dbReference type="AlphaFoldDB" id="A0A212FJ21"/>
<protein>
    <submittedName>
        <fullName evidence="2">Uncharacterized protein</fullName>
    </submittedName>
</protein>
<reference evidence="2 3" key="1">
    <citation type="journal article" date="2011" name="Cell">
        <title>The monarch butterfly genome yields insights into long-distance migration.</title>
        <authorList>
            <person name="Zhan S."/>
            <person name="Merlin C."/>
            <person name="Boore J.L."/>
            <person name="Reppert S.M."/>
        </authorList>
    </citation>
    <scope>NUCLEOTIDE SEQUENCE [LARGE SCALE GENOMIC DNA]</scope>
    <source>
        <strain evidence="2">F-2</strain>
    </source>
</reference>
<keyword evidence="3" id="KW-1185">Reference proteome</keyword>
<dbReference type="Proteomes" id="UP000007151">
    <property type="component" value="Unassembled WGS sequence"/>
</dbReference>
<evidence type="ECO:0000313" key="3">
    <source>
        <dbReference type="Proteomes" id="UP000007151"/>
    </source>
</evidence>
<evidence type="ECO:0000313" key="2">
    <source>
        <dbReference type="EMBL" id="OWR53738.1"/>
    </source>
</evidence>
<name>A0A212FJ21_DANPL</name>